<organism evidence="1 2">
    <name type="scientific">Parafilimonas terrae</name>
    <dbReference type="NCBI Taxonomy" id="1465490"/>
    <lineage>
        <taxon>Bacteria</taxon>
        <taxon>Pseudomonadati</taxon>
        <taxon>Bacteroidota</taxon>
        <taxon>Chitinophagia</taxon>
        <taxon>Chitinophagales</taxon>
        <taxon>Chitinophagaceae</taxon>
        <taxon>Parafilimonas</taxon>
    </lineage>
</organism>
<name>A0A1I5YDJ1_9BACT</name>
<evidence type="ECO:0000313" key="1">
    <source>
        <dbReference type="EMBL" id="SFQ42279.1"/>
    </source>
</evidence>
<dbReference type="AlphaFoldDB" id="A0A1I5YDJ1"/>
<accession>A0A1I5YDJ1</accession>
<proteinExistence type="predicted"/>
<dbReference type="RefSeq" id="WP_090661161.1">
    <property type="nucleotide sequence ID" value="NZ_FOXQ01000011.1"/>
</dbReference>
<protein>
    <submittedName>
        <fullName evidence="1">Uncharacterized protein</fullName>
    </submittedName>
</protein>
<sequence>MKPALLIFITLLFTNIRGISQDCKTTAELETAPGKYLTAAQYPWPAVRAAYFNKMNSAADKAMAKKILEQIEKTEQQTHAGFNFTGGNWENYFSTDGYDYFGNAKLGQYTFQAALHEYFCLKGKPSRNDEASTILRIYVNKIPVNTLIKFLDNPFGNSIDNDRDYGFQFLDWKNHKTTEPNAQLIPLFTFMTCNNAQLIDAINSGNNYFQDVAEKDIKLNNRNNYVYRYWFIKRKDIPVIIPVTRKEYLQSLLEYYEREKLHFAKLVPELTADRSSSVKYYSNWQADVADKIAMVKKTLAENKEEWLSEQAVINRIEDASLSYNAKLSEYTNRNRFWKFYGNENKSTPLYQYNPEYFKAAAQTAAKPQIISIAFRYVAMPSSLRILDNFTKQFDFEAVKKLVE</sequence>
<keyword evidence="2" id="KW-1185">Reference proteome</keyword>
<dbReference type="EMBL" id="FOXQ01000011">
    <property type="protein sequence ID" value="SFQ42279.1"/>
    <property type="molecule type" value="Genomic_DNA"/>
</dbReference>
<evidence type="ECO:0000313" key="2">
    <source>
        <dbReference type="Proteomes" id="UP000199031"/>
    </source>
</evidence>
<reference evidence="1 2" key="1">
    <citation type="submission" date="2016-10" db="EMBL/GenBank/DDBJ databases">
        <authorList>
            <person name="de Groot N.N."/>
        </authorList>
    </citation>
    <scope>NUCLEOTIDE SEQUENCE [LARGE SCALE GENOMIC DNA]</scope>
    <source>
        <strain evidence="1 2">DSM 28286</strain>
    </source>
</reference>
<dbReference type="Proteomes" id="UP000199031">
    <property type="component" value="Unassembled WGS sequence"/>
</dbReference>
<gene>
    <name evidence="1" type="ORF">SAMN05444277_111133</name>
</gene>
<dbReference type="OrthoDB" id="640929at2"/>